<evidence type="ECO:0000313" key="1">
    <source>
        <dbReference type="EMBL" id="EOW87764.1"/>
    </source>
</evidence>
<dbReference type="AlphaFoldDB" id="S1P3U0"/>
<dbReference type="PATRIC" id="fig|1121865.3.peg.2169"/>
<dbReference type="eggNOG" id="ENOG5032D56">
    <property type="taxonomic scope" value="Bacteria"/>
</dbReference>
<dbReference type="InterPro" id="IPR031664">
    <property type="entry name" value="DUF5085"/>
</dbReference>
<dbReference type="Gene3D" id="3.20.80.10">
    <property type="entry name" value="Regulatory factor, effector binding domain"/>
    <property type="match status" value="1"/>
</dbReference>
<dbReference type="Proteomes" id="UP000014113">
    <property type="component" value="Unassembled WGS sequence"/>
</dbReference>
<dbReference type="OrthoDB" id="2620258at2"/>
<evidence type="ECO:0000313" key="2">
    <source>
        <dbReference type="Proteomes" id="UP000014113"/>
    </source>
</evidence>
<sequence>MRYRVAEGVGNRDSFFVENVVRRRQTFHFSEMTERLDSFMHAVQALGLHPNDTLFYSLNNTPYDENVDIEFFLPVKETYVESDEFIFSSYFEMNNMILTTVDNNYETLTEVAYARLLWTLEANNKEMNTPFYHILPADGSGQVIVFLGYAY</sequence>
<evidence type="ECO:0008006" key="3">
    <source>
        <dbReference type="Google" id="ProtNLM"/>
    </source>
</evidence>
<dbReference type="InterPro" id="IPR011256">
    <property type="entry name" value="Reg_factor_effector_dom_sf"/>
</dbReference>
<dbReference type="Pfam" id="PF16895">
    <property type="entry name" value="DUF5085"/>
    <property type="match status" value="1"/>
</dbReference>
<dbReference type="RefSeq" id="WP_016184319.1">
    <property type="nucleotide sequence ID" value="NZ_JXKI01000053.1"/>
</dbReference>
<reference evidence="1 2" key="1">
    <citation type="submission" date="2013-03" db="EMBL/GenBank/DDBJ databases">
        <title>The Genome Sequence of Enterococcus columbae ATCC_51263 (PacBio/Illumina hybrid assembly).</title>
        <authorList>
            <consortium name="The Broad Institute Genomics Platform"/>
            <consortium name="The Broad Institute Genome Sequencing Center for Infectious Disease"/>
            <person name="Earl A."/>
            <person name="Russ C."/>
            <person name="Gilmore M."/>
            <person name="Surin D."/>
            <person name="Walker B."/>
            <person name="Young S."/>
            <person name="Zeng Q."/>
            <person name="Gargeya S."/>
            <person name="Fitzgerald M."/>
            <person name="Haas B."/>
            <person name="Abouelleil A."/>
            <person name="Allen A.W."/>
            <person name="Alvarado L."/>
            <person name="Arachchi H.M."/>
            <person name="Berlin A.M."/>
            <person name="Chapman S.B."/>
            <person name="Gainer-Dewar J."/>
            <person name="Goldberg J."/>
            <person name="Griggs A."/>
            <person name="Gujja S."/>
            <person name="Hansen M."/>
            <person name="Howarth C."/>
            <person name="Imamovic A."/>
            <person name="Ireland A."/>
            <person name="Larimer J."/>
            <person name="McCowan C."/>
            <person name="Murphy C."/>
            <person name="Pearson M."/>
            <person name="Poon T.W."/>
            <person name="Priest M."/>
            <person name="Roberts A."/>
            <person name="Saif S."/>
            <person name="Shea T."/>
            <person name="Sisk P."/>
            <person name="Sykes S."/>
            <person name="Wortman J."/>
            <person name="Nusbaum C."/>
            <person name="Birren B."/>
        </authorList>
    </citation>
    <scope>NUCLEOTIDE SEQUENCE [LARGE SCALE GENOMIC DNA]</scope>
    <source>
        <strain evidence="1 2">ATCC 51263</strain>
    </source>
</reference>
<comment type="caution">
    <text evidence="1">The sequence shown here is derived from an EMBL/GenBank/DDBJ whole genome shotgun (WGS) entry which is preliminary data.</text>
</comment>
<dbReference type="EMBL" id="ASWJ01000001">
    <property type="protein sequence ID" value="EOW87764.1"/>
    <property type="molecule type" value="Genomic_DNA"/>
</dbReference>
<proteinExistence type="predicted"/>
<gene>
    <name evidence="1" type="ORF">I568_00050</name>
</gene>
<keyword evidence="2" id="KW-1185">Reference proteome</keyword>
<accession>S1P3U0</accession>
<protein>
    <recommendedName>
        <fullName evidence="3">DUF5085 domain-containing protein</fullName>
    </recommendedName>
</protein>
<organism evidence="1 2">
    <name type="scientific">Enterococcus columbae DSM 7374 = ATCC 51263</name>
    <dbReference type="NCBI Taxonomy" id="1121865"/>
    <lineage>
        <taxon>Bacteria</taxon>
        <taxon>Bacillati</taxon>
        <taxon>Bacillota</taxon>
        <taxon>Bacilli</taxon>
        <taxon>Lactobacillales</taxon>
        <taxon>Enterococcaceae</taxon>
        <taxon>Enterococcus</taxon>
    </lineage>
</organism>
<name>S1P3U0_9ENTE</name>
<dbReference type="STRING" id="1121865.OMW_02225"/>